<dbReference type="Proteomes" id="UP000294902">
    <property type="component" value="Unassembled WGS sequence"/>
</dbReference>
<name>A0A4R3MKJ4_9FIRM</name>
<accession>A0A4R3MKJ4</accession>
<evidence type="ECO:0000256" key="1">
    <source>
        <dbReference type="SAM" id="Coils"/>
    </source>
</evidence>
<gene>
    <name evidence="2" type="ORF">EDC18_10447</name>
</gene>
<evidence type="ECO:0000313" key="2">
    <source>
        <dbReference type="EMBL" id="TCT14899.1"/>
    </source>
</evidence>
<dbReference type="RefSeq" id="WP_132251728.1">
    <property type="nucleotide sequence ID" value="NZ_SMAL01000004.1"/>
</dbReference>
<dbReference type="EMBL" id="SMAL01000004">
    <property type="protein sequence ID" value="TCT14899.1"/>
    <property type="molecule type" value="Genomic_DNA"/>
</dbReference>
<protein>
    <submittedName>
        <fullName evidence="2">Uncharacterized protein</fullName>
    </submittedName>
</protein>
<dbReference type="AlphaFoldDB" id="A0A4R3MKJ4"/>
<evidence type="ECO:0000313" key="3">
    <source>
        <dbReference type="Proteomes" id="UP000294902"/>
    </source>
</evidence>
<proteinExistence type="predicted"/>
<reference evidence="2 3" key="1">
    <citation type="submission" date="2019-03" db="EMBL/GenBank/DDBJ databases">
        <title>Genomic Encyclopedia of Type Strains, Phase IV (KMG-IV): sequencing the most valuable type-strain genomes for metagenomic binning, comparative biology and taxonomic classification.</title>
        <authorList>
            <person name="Goeker M."/>
        </authorList>
    </citation>
    <scope>NUCLEOTIDE SEQUENCE [LARGE SCALE GENOMIC DNA]</scope>
    <source>
        <strain evidence="2 3">DSM 24629</strain>
    </source>
</reference>
<keyword evidence="1" id="KW-0175">Coiled coil</keyword>
<dbReference type="OrthoDB" id="9768405at2"/>
<organism evidence="2 3">
    <name type="scientific">Natranaerovirga pectinivora</name>
    <dbReference type="NCBI Taxonomy" id="682400"/>
    <lineage>
        <taxon>Bacteria</taxon>
        <taxon>Bacillati</taxon>
        <taxon>Bacillota</taxon>
        <taxon>Clostridia</taxon>
        <taxon>Lachnospirales</taxon>
        <taxon>Natranaerovirgaceae</taxon>
        <taxon>Natranaerovirga</taxon>
    </lineage>
</organism>
<sequence>MAIYNLIYYSDNVPKKFLKKKSGDITIWEQSFNLNELTSDVHKRLFELIPHFKDLSNINLTVDFKNLSTRTYQNYLYINLSYINDIYYLFGLPVDMESIVSSSGKVFIDDKLPITSNRVVIEEPKLEICINNETSDFYTFSVKDSPNKIIQKAFEYYIELVRKLREKFVMLEERKELLRQEVEELQMKENDRLKQLELFQKKANEMYIKDKYNWITNYGSKHLKFLYNLNYEQDCNVSYVNERVKYELGDWVVDFNKEVIYNKRSIPSEDAIEITEQAQDNDYTTEVVWIKKGIKGIRDECEAVVIHDYLNQHRIFYVINIVDALLEAK</sequence>
<comment type="caution">
    <text evidence="2">The sequence shown here is derived from an EMBL/GenBank/DDBJ whole genome shotgun (WGS) entry which is preliminary data.</text>
</comment>
<keyword evidence="3" id="KW-1185">Reference proteome</keyword>
<feature type="coiled-coil region" evidence="1">
    <location>
        <begin position="161"/>
        <end position="191"/>
    </location>
</feature>